<proteinExistence type="predicted"/>
<organism evidence="2 3">
    <name type="scientific">Synaphobranchus kaupii</name>
    <name type="common">Kaup's arrowtooth eel</name>
    <dbReference type="NCBI Taxonomy" id="118154"/>
    <lineage>
        <taxon>Eukaryota</taxon>
        <taxon>Metazoa</taxon>
        <taxon>Chordata</taxon>
        <taxon>Craniata</taxon>
        <taxon>Vertebrata</taxon>
        <taxon>Euteleostomi</taxon>
        <taxon>Actinopterygii</taxon>
        <taxon>Neopterygii</taxon>
        <taxon>Teleostei</taxon>
        <taxon>Anguilliformes</taxon>
        <taxon>Synaphobranchidae</taxon>
        <taxon>Synaphobranchus</taxon>
    </lineage>
</organism>
<keyword evidence="3" id="KW-1185">Reference proteome</keyword>
<dbReference type="AlphaFoldDB" id="A0A9Q1G9S1"/>
<sequence length="91" mass="9767">MTGTRAGVVDWRTGEWKEESADHCETGVWVSGALIFQLVGGSLIRPAGLTRQIKNLTLSGGRLRSPDSRRGAGCSGVPEAQRRDLAVTDML</sequence>
<dbReference type="EMBL" id="JAINUF010000001">
    <property type="protein sequence ID" value="KAJ8380195.1"/>
    <property type="molecule type" value="Genomic_DNA"/>
</dbReference>
<protein>
    <submittedName>
        <fullName evidence="2">Uncharacterized protein</fullName>
    </submittedName>
</protein>
<evidence type="ECO:0000313" key="3">
    <source>
        <dbReference type="Proteomes" id="UP001152622"/>
    </source>
</evidence>
<dbReference type="Proteomes" id="UP001152622">
    <property type="component" value="Chromosome 1"/>
</dbReference>
<reference evidence="2" key="1">
    <citation type="journal article" date="2023" name="Science">
        <title>Genome structures resolve the early diversification of teleost fishes.</title>
        <authorList>
            <person name="Parey E."/>
            <person name="Louis A."/>
            <person name="Montfort J."/>
            <person name="Bouchez O."/>
            <person name="Roques C."/>
            <person name="Iampietro C."/>
            <person name="Lluch J."/>
            <person name="Castinel A."/>
            <person name="Donnadieu C."/>
            <person name="Desvignes T."/>
            <person name="Floi Bucao C."/>
            <person name="Jouanno E."/>
            <person name="Wen M."/>
            <person name="Mejri S."/>
            <person name="Dirks R."/>
            <person name="Jansen H."/>
            <person name="Henkel C."/>
            <person name="Chen W.J."/>
            <person name="Zahm M."/>
            <person name="Cabau C."/>
            <person name="Klopp C."/>
            <person name="Thompson A.W."/>
            <person name="Robinson-Rechavi M."/>
            <person name="Braasch I."/>
            <person name="Lecointre G."/>
            <person name="Bobe J."/>
            <person name="Postlethwait J.H."/>
            <person name="Berthelot C."/>
            <person name="Roest Crollius H."/>
            <person name="Guiguen Y."/>
        </authorList>
    </citation>
    <scope>NUCLEOTIDE SEQUENCE</scope>
    <source>
        <strain evidence="2">WJC10195</strain>
    </source>
</reference>
<comment type="caution">
    <text evidence="2">The sequence shown here is derived from an EMBL/GenBank/DDBJ whole genome shotgun (WGS) entry which is preliminary data.</text>
</comment>
<accession>A0A9Q1G9S1</accession>
<evidence type="ECO:0000256" key="1">
    <source>
        <dbReference type="SAM" id="MobiDB-lite"/>
    </source>
</evidence>
<evidence type="ECO:0000313" key="2">
    <source>
        <dbReference type="EMBL" id="KAJ8380195.1"/>
    </source>
</evidence>
<feature type="region of interest" description="Disordered" evidence="1">
    <location>
        <begin position="60"/>
        <end position="79"/>
    </location>
</feature>
<gene>
    <name evidence="2" type="ORF">SKAU_G00009730</name>
</gene>
<name>A0A9Q1G9S1_SYNKA</name>